<gene>
    <name evidence="1" type="ORF">F0460_07490</name>
</gene>
<comment type="caution">
    <text evidence="1">The sequence shown here is derived from an EMBL/GenBank/DDBJ whole genome shotgun (WGS) entry which is preliminary data.</text>
</comment>
<dbReference type="Proteomes" id="UP000325141">
    <property type="component" value="Unassembled WGS sequence"/>
</dbReference>
<protein>
    <recommendedName>
        <fullName evidence="3">Lipoprotein</fullName>
    </recommendedName>
</protein>
<accession>A0A5M6CR65</accession>
<sequence length="151" mass="17585">MANKKIVYALLVPLIIAGCNTLKTDNSSISNGAEFQYEKNGNSKDGYNYLNNEEDNFQINFLSTFNDRVHIKIDGDELFDREVITDNMTNNPNVGFTFNVGKYNGKIVNIVIPSKDVNESFFLDDKYRYVYIFYYDEKLIVRYSNKVYNIY</sequence>
<evidence type="ECO:0008006" key="3">
    <source>
        <dbReference type="Google" id="ProtNLM"/>
    </source>
</evidence>
<name>A0A5M6CR65_9FLAO</name>
<dbReference type="EMBL" id="VWSG01000004">
    <property type="protein sequence ID" value="KAA5535615.1"/>
    <property type="molecule type" value="Genomic_DNA"/>
</dbReference>
<dbReference type="AlphaFoldDB" id="A0A5M6CR65"/>
<evidence type="ECO:0000313" key="2">
    <source>
        <dbReference type="Proteomes" id="UP000325141"/>
    </source>
</evidence>
<keyword evidence="2" id="KW-1185">Reference proteome</keyword>
<evidence type="ECO:0000313" key="1">
    <source>
        <dbReference type="EMBL" id="KAA5535615.1"/>
    </source>
</evidence>
<proteinExistence type="predicted"/>
<organism evidence="1 2">
    <name type="scientific">Paenimyroides baculatum</name>
    <dbReference type="NCBI Taxonomy" id="2608000"/>
    <lineage>
        <taxon>Bacteria</taxon>
        <taxon>Pseudomonadati</taxon>
        <taxon>Bacteroidota</taxon>
        <taxon>Flavobacteriia</taxon>
        <taxon>Flavobacteriales</taxon>
        <taxon>Flavobacteriaceae</taxon>
        <taxon>Paenimyroides</taxon>
    </lineage>
</organism>
<dbReference type="PROSITE" id="PS51257">
    <property type="entry name" value="PROKAR_LIPOPROTEIN"/>
    <property type="match status" value="1"/>
</dbReference>
<dbReference type="RefSeq" id="WP_150011818.1">
    <property type="nucleotide sequence ID" value="NZ_VWSG01000004.1"/>
</dbReference>
<reference evidence="1 2" key="1">
    <citation type="submission" date="2019-09" db="EMBL/GenBank/DDBJ databases">
        <title>Genome sequence and assembly of Flavobacterium sp.</title>
        <authorList>
            <person name="Chhetri G."/>
        </authorList>
    </citation>
    <scope>NUCLEOTIDE SEQUENCE [LARGE SCALE GENOMIC DNA]</scope>
    <source>
        <strain evidence="1 2">SNL9</strain>
    </source>
</reference>